<evidence type="ECO:0000256" key="6">
    <source>
        <dbReference type="ARBA" id="ARBA00022729"/>
    </source>
</evidence>
<evidence type="ECO:0000259" key="10">
    <source>
        <dbReference type="SMART" id="SM00203"/>
    </source>
</evidence>
<dbReference type="AlphaFoldDB" id="A0A8C7PU38"/>
<sequence>MKLLLPLVIAFIAIAQFFCEEIGPKEDLDYWTNDQITDEWLSSDPFREILRRMTRKPRPHQFFGLMGKRSSGKTVPPRHKINSFVGLMGKRSQDEPGTGLILASYTTESNLAEPSCS</sequence>
<dbReference type="PANTHER" id="PTHR11250:SF4">
    <property type="entry name" value="PREPROTACHYKININ 1"/>
    <property type="match status" value="1"/>
</dbReference>
<comment type="subcellular location">
    <subcellularLocation>
        <location evidence="2">Secreted</location>
    </subcellularLocation>
</comment>
<evidence type="ECO:0000256" key="7">
    <source>
        <dbReference type="ARBA" id="ARBA00022815"/>
    </source>
</evidence>
<feature type="chain" id="PRO_5034045514" evidence="9">
    <location>
        <begin position="20"/>
        <end position="117"/>
    </location>
</feature>
<evidence type="ECO:0000256" key="4">
    <source>
        <dbReference type="ARBA" id="ARBA00022525"/>
    </source>
</evidence>
<feature type="domain" description="Tachykinin" evidence="10">
    <location>
        <begin position="56"/>
        <end position="66"/>
    </location>
</feature>
<dbReference type="GO" id="GO:0007217">
    <property type="term" value="P:tachykinin receptor signaling pathway"/>
    <property type="evidence" value="ECO:0007669"/>
    <property type="project" value="InterPro"/>
</dbReference>
<evidence type="ECO:0000256" key="9">
    <source>
        <dbReference type="SAM" id="SignalP"/>
    </source>
</evidence>
<keyword evidence="4" id="KW-0964">Secreted</keyword>
<keyword evidence="6 9" id="KW-0732">Signal</keyword>
<evidence type="ECO:0000313" key="11">
    <source>
        <dbReference type="Ensembl" id="ENSOMYP00000026926.1"/>
    </source>
</evidence>
<dbReference type="Ensembl" id="ENSOMYT00000029431.2">
    <property type="protein sequence ID" value="ENSOMYP00000026926.1"/>
    <property type="gene ID" value="ENSOMYG00000012700.2"/>
</dbReference>
<keyword evidence="7" id="KW-0027">Amidation</keyword>
<feature type="domain" description="Tachykinin" evidence="10">
    <location>
        <begin position="78"/>
        <end position="88"/>
    </location>
</feature>
<reference evidence="11" key="2">
    <citation type="submission" date="2025-08" db="UniProtKB">
        <authorList>
            <consortium name="Ensembl"/>
        </authorList>
    </citation>
    <scope>IDENTIFICATION</scope>
</reference>
<evidence type="ECO:0000256" key="8">
    <source>
        <dbReference type="ARBA" id="ARBA00023320"/>
    </source>
</evidence>
<evidence type="ECO:0000256" key="2">
    <source>
        <dbReference type="ARBA" id="ARBA00004613"/>
    </source>
</evidence>
<protein>
    <submittedName>
        <fullName evidence="11">Tachykinin precursor 1</fullName>
    </submittedName>
</protein>
<evidence type="ECO:0000256" key="3">
    <source>
        <dbReference type="ARBA" id="ARBA00007518"/>
    </source>
</evidence>
<dbReference type="GeneTree" id="ENSGT00390000002457"/>
<dbReference type="Proteomes" id="UP000694395">
    <property type="component" value="Chromosome 18"/>
</dbReference>
<dbReference type="InterPro" id="IPR008216">
    <property type="entry name" value="Tachykinin_fam"/>
</dbReference>
<comment type="similarity">
    <text evidence="3">Belongs to the tachykinin family.</text>
</comment>
<dbReference type="GO" id="GO:0005576">
    <property type="term" value="C:extracellular region"/>
    <property type="evidence" value="ECO:0007669"/>
    <property type="project" value="UniProtKB-SubCell"/>
</dbReference>
<keyword evidence="12" id="KW-1185">Reference proteome</keyword>
<dbReference type="SMART" id="SM00203">
    <property type="entry name" value="TK"/>
    <property type="match status" value="2"/>
</dbReference>
<reference evidence="11" key="3">
    <citation type="submission" date="2025-09" db="UniProtKB">
        <authorList>
            <consortium name="Ensembl"/>
        </authorList>
    </citation>
    <scope>IDENTIFICATION</scope>
</reference>
<proteinExistence type="inferred from homology"/>
<evidence type="ECO:0000256" key="1">
    <source>
        <dbReference type="ARBA" id="ARBA00003207"/>
    </source>
</evidence>
<dbReference type="PROSITE" id="PS00267">
    <property type="entry name" value="TACHYKININ"/>
    <property type="match status" value="1"/>
</dbReference>
<comment type="function">
    <text evidence="1">Tachykinins are active peptides which excite neurons, evoke behavioral responses, are potent vasodilators and secretagogues, and contract (directly or indirectly) many smooth muscles.</text>
</comment>
<keyword evidence="8" id="KW-0527">Neuropeptide</keyword>
<evidence type="ECO:0000256" key="5">
    <source>
        <dbReference type="ARBA" id="ARBA00022685"/>
    </source>
</evidence>
<dbReference type="InterPro" id="IPR013055">
    <property type="entry name" value="Tachy_Neuro_lke_CS"/>
</dbReference>
<dbReference type="PANTHER" id="PTHR11250">
    <property type="entry name" value="TACHYKININ"/>
    <property type="match status" value="1"/>
</dbReference>
<accession>A0A8C7PU38</accession>
<dbReference type="PRINTS" id="PR01829">
    <property type="entry name" value="PROTACHYKNIN"/>
</dbReference>
<dbReference type="GO" id="GO:0007218">
    <property type="term" value="P:neuropeptide signaling pathway"/>
    <property type="evidence" value="ECO:0007669"/>
    <property type="project" value="UniProtKB-KW"/>
</dbReference>
<dbReference type="InterPro" id="IPR008215">
    <property type="entry name" value="Tachykinin_dom"/>
</dbReference>
<name>A0A8C7PU38_ONCMY</name>
<organism evidence="11 12">
    <name type="scientific">Oncorhynchus mykiss</name>
    <name type="common">Rainbow trout</name>
    <name type="synonym">Salmo gairdneri</name>
    <dbReference type="NCBI Taxonomy" id="8022"/>
    <lineage>
        <taxon>Eukaryota</taxon>
        <taxon>Metazoa</taxon>
        <taxon>Chordata</taxon>
        <taxon>Craniata</taxon>
        <taxon>Vertebrata</taxon>
        <taxon>Euteleostomi</taxon>
        <taxon>Actinopterygii</taxon>
        <taxon>Neopterygii</taxon>
        <taxon>Teleostei</taxon>
        <taxon>Protacanthopterygii</taxon>
        <taxon>Salmoniformes</taxon>
        <taxon>Salmonidae</taxon>
        <taxon>Salmoninae</taxon>
        <taxon>Oncorhynchus</taxon>
    </lineage>
</organism>
<reference evidence="11" key="1">
    <citation type="submission" date="2020-07" db="EMBL/GenBank/DDBJ databases">
        <title>A long reads based de novo assembly of the rainbow trout Arlee double haploid line genome.</title>
        <authorList>
            <person name="Gao G."/>
            <person name="Palti Y."/>
        </authorList>
    </citation>
    <scope>NUCLEOTIDE SEQUENCE [LARGE SCALE GENOMIC DNA]</scope>
</reference>
<keyword evidence="5" id="KW-0165">Cleavage on pair of basic residues</keyword>
<evidence type="ECO:0000313" key="12">
    <source>
        <dbReference type="Proteomes" id="UP000694395"/>
    </source>
</evidence>
<feature type="signal peptide" evidence="9">
    <location>
        <begin position="1"/>
        <end position="19"/>
    </location>
</feature>